<dbReference type="Gene3D" id="1.10.443.10">
    <property type="entry name" value="Intergrase catalytic core"/>
    <property type="match status" value="1"/>
</dbReference>
<keyword evidence="4" id="KW-0233">DNA recombination</keyword>
<keyword evidence="3 5" id="KW-0238">DNA-binding</keyword>
<dbReference type="GO" id="GO:0003677">
    <property type="term" value="F:DNA binding"/>
    <property type="evidence" value="ECO:0007669"/>
    <property type="project" value="UniProtKB-UniRule"/>
</dbReference>
<dbReference type="PANTHER" id="PTHR30629:SF2">
    <property type="entry name" value="PROPHAGE INTEGRASE INTS-RELATED"/>
    <property type="match status" value="1"/>
</dbReference>
<dbReference type="RefSeq" id="WP_104588256.1">
    <property type="nucleotide sequence ID" value="NZ_JAJGQH010000016.1"/>
</dbReference>
<gene>
    <name evidence="8" type="ORF">XmelCFBP4644_16200</name>
</gene>
<dbReference type="Gene3D" id="1.10.150.130">
    <property type="match status" value="1"/>
</dbReference>
<evidence type="ECO:0000313" key="9">
    <source>
        <dbReference type="Proteomes" id="UP000239865"/>
    </source>
</evidence>
<dbReference type="PROSITE" id="PS51898">
    <property type="entry name" value="TYR_RECOMBINASE"/>
    <property type="match status" value="1"/>
</dbReference>
<evidence type="ECO:0000256" key="2">
    <source>
        <dbReference type="ARBA" id="ARBA00022908"/>
    </source>
</evidence>
<name>A0A2S7DBU8_9XANT</name>
<dbReference type="Pfam" id="PF00589">
    <property type="entry name" value="Phage_integrase"/>
    <property type="match status" value="1"/>
</dbReference>
<dbReference type="EMBL" id="MDEH01000011">
    <property type="protein sequence ID" value="PPU71277.1"/>
    <property type="molecule type" value="Genomic_DNA"/>
</dbReference>
<dbReference type="Gene3D" id="3.30.160.390">
    <property type="entry name" value="Integrase, DNA-binding domain"/>
    <property type="match status" value="1"/>
</dbReference>
<dbReference type="Proteomes" id="UP000239865">
    <property type="component" value="Unassembled WGS sequence"/>
</dbReference>
<evidence type="ECO:0000259" key="6">
    <source>
        <dbReference type="PROSITE" id="PS51898"/>
    </source>
</evidence>
<dbReference type="PANTHER" id="PTHR30629">
    <property type="entry name" value="PROPHAGE INTEGRASE"/>
    <property type="match status" value="1"/>
</dbReference>
<dbReference type="InterPro" id="IPR038488">
    <property type="entry name" value="Integrase_DNA-bd_sf"/>
</dbReference>
<dbReference type="PROSITE" id="PS51900">
    <property type="entry name" value="CB"/>
    <property type="match status" value="1"/>
</dbReference>
<keyword evidence="2" id="KW-0229">DNA integration</keyword>
<proteinExistence type="inferred from homology"/>
<comment type="similarity">
    <text evidence="1">Belongs to the 'phage' integrase family.</text>
</comment>
<dbReference type="GO" id="GO:0006310">
    <property type="term" value="P:DNA recombination"/>
    <property type="evidence" value="ECO:0007669"/>
    <property type="project" value="UniProtKB-KW"/>
</dbReference>
<dbReference type="AlphaFoldDB" id="A0A2S7DBU8"/>
<dbReference type="InterPro" id="IPR002104">
    <property type="entry name" value="Integrase_catalytic"/>
</dbReference>
<dbReference type="CDD" id="cd00801">
    <property type="entry name" value="INT_P4_C"/>
    <property type="match status" value="1"/>
</dbReference>
<dbReference type="InterPro" id="IPR025166">
    <property type="entry name" value="Integrase_DNA_bind_dom"/>
</dbReference>
<evidence type="ECO:0000256" key="5">
    <source>
        <dbReference type="PROSITE-ProRule" id="PRU01248"/>
    </source>
</evidence>
<protein>
    <submittedName>
        <fullName evidence="8">Integrase</fullName>
    </submittedName>
</protein>
<evidence type="ECO:0000313" key="8">
    <source>
        <dbReference type="EMBL" id="PPU71277.1"/>
    </source>
</evidence>
<dbReference type="InterPro" id="IPR013762">
    <property type="entry name" value="Integrase-like_cat_sf"/>
</dbReference>
<dbReference type="Pfam" id="PF22022">
    <property type="entry name" value="Phage_int_M"/>
    <property type="match status" value="1"/>
</dbReference>
<dbReference type="InterPro" id="IPR044068">
    <property type="entry name" value="CB"/>
</dbReference>
<evidence type="ECO:0000256" key="3">
    <source>
        <dbReference type="ARBA" id="ARBA00023125"/>
    </source>
</evidence>
<sequence length="404" mass="45342">MPKKAKELSALEVNRLSTPGNHAVGGVSGLYLYVNEAQGRSWVLRVMIAGNRKHFGLGGYPSVTLAQARDKAREAREKVVKGIDPIHERKVVAASLRAQQATRRNFEEVATSYIAFQEAGWKNSKHRKQWTSTLEAYAYPVIGQLSVDAITEHHVIAILEPIWSKKTETASRLRGRVESILDWARVRGHREGENPARWKGHLDKVFPAQGQIRQVRHFQALAVNDAPAFMKRLTAQHGASALALRFLVLTAARSGEVRGAEWGEIDFTNKVWTIPASRMKAKREHRVPLSNATIAVLQEARSRATPDCVRWIFSNQKGGVLSDMSLIAVMRRMKVDAVPHGFRSTFRDWVGEFTQFPSDLAEMALAHVLPNKTEAAYRRGDALEKRRGMMDAWALHCLPPESHE</sequence>
<evidence type="ECO:0000259" key="7">
    <source>
        <dbReference type="PROSITE" id="PS51900"/>
    </source>
</evidence>
<dbReference type="InterPro" id="IPR011010">
    <property type="entry name" value="DNA_brk_join_enz"/>
</dbReference>
<comment type="caution">
    <text evidence="8">The sequence shown here is derived from an EMBL/GenBank/DDBJ whole genome shotgun (WGS) entry which is preliminary data.</text>
</comment>
<dbReference type="GO" id="GO:0015074">
    <property type="term" value="P:DNA integration"/>
    <property type="evidence" value="ECO:0007669"/>
    <property type="project" value="UniProtKB-KW"/>
</dbReference>
<reference evidence="8 9" key="1">
    <citation type="submission" date="2016-08" db="EMBL/GenBank/DDBJ databases">
        <authorList>
            <person name="Seilhamer J.J."/>
        </authorList>
    </citation>
    <scope>NUCLEOTIDE SEQUENCE [LARGE SCALE GENOMIC DNA]</scope>
    <source>
        <strain evidence="8 9">CFBP4644</strain>
    </source>
</reference>
<dbReference type="Pfam" id="PF13356">
    <property type="entry name" value="Arm-DNA-bind_3"/>
    <property type="match status" value="1"/>
</dbReference>
<dbReference type="OrthoDB" id="9795573at2"/>
<accession>A0A2S7DBU8</accession>
<dbReference type="InterPro" id="IPR010998">
    <property type="entry name" value="Integrase_recombinase_N"/>
</dbReference>
<dbReference type="InterPro" id="IPR053876">
    <property type="entry name" value="Phage_int_M"/>
</dbReference>
<organism evidence="8 9">
    <name type="scientific">Xanthomonas melonis</name>
    <dbReference type="NCBI Taxonomy" id="56456"/>
    <lineage>
        <taxon>Bacteria</taxon>
        <taxon>Pseudomonadati</taxon>
        <taxon>Pseudomonadota</taxon>
        <taxon>Gammaproteobacteria</taxon>
        <taxon>Lysobacterales</taxon>
        <taxon>Lysobacteraceae</taxon>
        <taxon>Xanthomonas</taxon>
    </lineage>
</organism>
<dbReference type="InterPro" id="IPR050808">
    <property type="entry name" value="Phage_Integrase"/>
</dbReference>
<feature type="domain" description="Tyr recombinase" evidence="6">
    <location>
        <begin position="216"/>
        <end position="390"/>
    </location>
</feature>
<feature type="domain" description="Core-binding (CB)" evidence="7">
    <location>
        <begin position="104"/>
        <end position="185"/>
    </location>
</feature>
<dbReference type="SUPFAM" id="SSF56349">
    <property type="entry name" value="DNA breaking-rejoining enzymes"/>
    <property type="match status" value="1"/>
</dbReference>
<evidence type="ECO:0000256" key="1">
    <source>
        <dbReference type="ARBA" id="ARBA00008857"/>
    </source>
</evidence>
<evidence type="ECO:0000256" key="4">
    <source>
        <dbReference type="ARBA" id="ARBA00023172"/>
    </source>
</evidence>